<accession>A0A0W0ZQ74</accession>
<evidence type="ECO:0000313" key="2">
    <source>
        <dbReference type="Proteomes" id="UP000054693"/>
    </source>
</evidence>
<name>A0A0W0ZQ74_9GAMM</name>
<dbReference type="PATRIC" id="fig|40335.7.peg.2851"/>
<keyword evidence="2" id="KW-1185">Reference proteome</keyword>
<gene>
    <name evidence="1" type="ORF">Ltuc_2668</name>
</gene>
<proteinExistence type="predicted"/>
<sequence>MKSKYQRFAINTALAQGLFSWKKITFESNFFLRKELGSSRNYHVNLQNKWTISSYFFPQTSFRGDRVSNYESVLSHLPLGNKNIRWLGMCEKKIDESTHKKLFGLIGKRPILTCHEDETIERKETDEQMKRRTVDVNELANTERLDKGFKFASFLIQSNQIQLAIDLNNIPKDEIYYPNTNNLSNDIKTLKATEMTLPAVHISAILMRILKSGLTTLKIEYNPFYVDQHLLSKELKVEYALLTKKFYSVVL</sequence>
<dbReference type="AlphaFoldDB" id="A0A0W0ZQ74"/>
<dbReference type="RefSeq" id="WP_058521873.1">
    <property type="nucleotide sequence ID" value="NZ_CAAAIP010000002.1"/>
</dbReference>
<dbReference type="OrthoDB" id="5650317at2"/>
<reference evidence="1 2" key="1">
    <citation type="submission" date="2015-11" db="EMBL/GenBank/DDBJ databases">
        <title>Genomic analysis of 38 Legionella species identifies large and diverse effector repertoires.</title>
        <authorList>
            <person name="Burstein D."/>
            <person name="Amaro F."/>
            <person name="Zusman T."/>
            <person name="Lifshitz Z."/>
            <person name="Cohen O."/>
            <person name="Gilbert J.A."/>
            <person name="Pupko T."/>
            <person name="Shuman H.A."/>
            <person name="Segal G."/>
        </authorList>
    </citation>
    <scope>NUCLEOTIDE SEQUENCE [LARGE SCALE GENOMIC DNA]</scope>
    <source>
        <strain evidence="1 2">ATCC 49180</strain>
    </source>
</reference>
<evidence type="ECO:0000313" key="1">
    <source>
        <dbReference type="EMBL" id="KTD71309.1"/>
    </source>
</evidence>
<comment type="caution">
    <text evidence="1">The sequence shown here is derived from an EMBL/GenBank/DDBJ whole genome shotgun (WGS) entry which is preliminary data.</text>
</comment>
<protein>
    <submittedName>
        <fullName evidence="1">Uncharacterized protein</fullName>
    </submittedName>
</protein>
<dbReference type="EMBL" id="LNZA01000008">
    <property type="protein sequence ID" value="KTD71309.1"/>
    <property type="molecule type" value="Genomic_DNA"/>
</dbReference>
<dbReference type="Proteomes" id="UP000054693">
    <property type="component" value="Unassembled WGS sequence"/>
</dbReference>
<organism evidence="1 2">
    <name type="scientific">Legionella tucsonensis</name>
    <dbReference type="NCBI Taxonomy" id="40335"/>
    <lineage>
        <taxon>Bacteria</taxon>
        <taxon>Pseudomonadati</taxon>
        <taxon>Pseudomonadota</taxon>
        <taxon>Gammaproteobacteria</taxon>
        <taxon>Legionellales</taxon>
        <taxon>Legionellaceae</taxon>
        <taxon>Legionella</taxon>
    </lineage>
</organism>